<dbReference type="EMBL" id="ABDG02000023">
    <property type="protein sequence ID" value="EHK45587.1"/>
    <property type="molecule type" value="Genomic_DNA"/>
</dbReference>
<evidence type="ECO:0000313" key="2">
    <source>
        <dbReference type="Proteomes" id="UP000005426"/>
    </source>
</evidence>
<name>G9NU54_HYPAI</name>
<dbReference type="Proteomes" id="UP000005426">
    <property type="component" value="Unassembled WGS sequence"/>
</dbReference>
<comment type="caution">
    <text evidence="1">The sequence shown here is derived from an EMBL/GenBank/DDBJ whole genome shotgun (WGS) entry which is preliminary data.</text>
</comment>
<gene>
    <name evidence="1" type="ORF">TRIATDRAFT_299304</name>
</gene>
<organism evidence="1 2">
    <name type="scientific">Hypocrea atroviridis (strain ATCC 20476 / IMI 206040)</name>
    <name type="common">Trichoderma atroviride</name>
    <dbReference type="NCBI Taxonomy" id="452589"/>
    <lineage>
        <taxon>Eukaryota</taxon>
        <taxon>Fungi</taxon>
        <taxon>Dikarya</taxon>
        <taxon>Ascomycota</taxon>
        <taxon>Pezizomycotina</taxon>
        <taxon>Sordariomycetes</taxon>
        <taxon>Hypocreomycetidae</taxon>
        <taxon>Hypocreales</taxon>
        <taxon>Hypocreaceae</taxon>
        <taxon>Trichoderma</taxon>
    </lineage>
</organism>
<dbReference type="HOGENOM" id="CLU_1855540_0_0_1"/>
<dbReference type="AlphaFoldDB" id="G9NU54"/>
<proteinExistence type="predicted"/>
<sequence>MIGSFATLASKHSSMSNTIPNKLPECHQLLQQKKSKGDLCDFINATKRTTTRRAKGVEMLHLPSRYNVLLSGNIESCIKISLSVYYSIHALQPGLLFPLRRPISVTPWQQKHTVPFFRRPGMPQALNTRLVFRLSLIC</sequence>
<reference evidence="1 2" key="1">
    <citation type="journal article" date="2011" name="Genome Biol.">
        <title>Comparative genome sequence analysis underscores mycoparasitism as the ancestral life style of Trichoderma.</title>
        <authorList>
            <person name="Kubicek C.P."/>
            <person name="Herrera-Estrella A."/>
            <person name="Seidl-Seiboth V."/>
            <person name="Martinez D.A."/>
            <person name="Druzhinina I.S."/>
            <person name="Thon M."/>
            <person name="Zeilinger S."/>
            <person name="Casas-Flores S."/>
            <person name="Horwitz B.A."/>
            <person name="Mukherjee P.K."/>
            <person name="Mukherjee M."/>
            <person name="Kredics L."/>
            <person name="Alcaraz L.D."/>
            <person name="Aerts A."/>
            <person name="Antal Z."/>
            <person name="Atanasova L."/>
            <person name="Cervantes-Badillo M.G."/>
            <person name="Challacombe J."/>
            <person name="Chertkov O."/>
            <person name="McCluskey K."/>
            <person name="Coulpier F."/>
            <person name="Deshpande N."/>
            <person name="von Doehren H."/>
            <person name="Ebbole D.J."/>
            <person name="Esquivel-Naranjo E.U."/>
            <person name="Fekete E."/>
            <person name="Flipphi M."/>
            <person name="Glaser F."/>
            <person name="Gomez-Rodriguez E.Y."/>
            <person name="Gruber S."/>
            <person name="Han C."/>
            <person name="Henrissat B."/>
            <person name="Hermosa R."/>
            <person name="Hernandez-Onate M."/>
            <person name="Karaffa L."/>
            <person name="Kosti I."/>
            <person name="Le Crom S."/>
            <person name="Lindquist E."/>
            <person name="Lucas S."/>
            <person name="Luebeck M."/>
            <person name="Luebeck P.S."/>
            <person name="Margeot A."/>
            <person name="Metz B."/>
            <person name="Misra M."/>
            <person name="Nevalainen H."/>
            <person name="Omann M."/>
            <person name="Packer N."/>
            <person name="Perrone G."/>
            <person name="Uresti-Rivera E.E."/>
            <person name="Salamov A."/>
            <person name="Schmoll M."/>
            <person name="Seiboth B."/>
            <person name="Shapiro H."/>
            <person name="Sukno S."/>
            <person name="Tamayo-Ramos J.A."/>
            <person name="Tisch D."/>
            <person name="Wiest A."/>
            <person name="Wilkinson H.H."/>
            <person name="Zhang M."/>
            <person name="Coutinho P.M."/>
            <person name="Kenerley C.M."/>
            <person name="Monte E."/>
            <person name="Baker S.E."/>
            <person name="Grigoriev I.V."/>
        </authorList>
    </citation>
    <scope>NUCLEOTIDE SEQUENCE [LARGE SCALE GENOMIC DNA]</scope>
    <source>
        <strain evidence="2">ATCC 20476 / IMI 206040</strain>
    </source>
</reference>
<protein>
    <submittedName>
        <fullName evidence="1">Uncharacterized protein</fullName>
    </submittedName>
</protein>
<keyword evidence="2" id="KW-1185">Reference proteome</keyword>
<accession>G9NU54</accession>
<evidence type="ECO:0000313" key="1">
    <source>
        <dbReference type="EMBL" id="EHK45587.1"/>
    </source>
</evidence>